<evidence type="ECO:0000313" key="4">
    <source>
        <dbReference type="EMBL" id="PIK52156.1"/>
    </source>
</evidence>
<keyword evidence="2" id="KW-0560">Oxidoreductase</keyword>
<dbReference type="EC" id="2.5.1.18" evidence="2"/>
<organism evidence="4 5">
    <name type="scientific">Stichopus japonicus</name>
    <name type="common">Sea cucumber</name>
    <dbReference type="NCBI Taxonomy" id="307972"/>
    <lineage>
        <taxon>Eukaryota</taxon>
        <taxon>Metazoa</taxon>
        <taxon>Echinodermata</taxon>
        <taxon>Eleutherozoa</taxon>
        <taxon>Echinozoa</taxon>
        <taxon>Holothuroidea</taxon>
        <taxon>Aspidochirotacea</taxon>
        <taxon>Aspidochirotida</taxon>
        <taxon>Stichopodidae</taxon>
        <taxon>Apostichopus</taxon>
    </lineage>
</organism>
<dbReference type="InterPro" id="IPR036282">
    <property type="entry name" value="Glutathione-S-Trfase_C_sf"/>
</dbReference>
<dbReference type="PRINTS" id="PR01625">
    <property type="entry name" value="GSTRNSFRASEO"/>
</dbReference>
<reference evidence="4 5" key="1">
    <citation type="journal article" date="2017" name="PLoS Biol.">
        <title>The sea cucumber genome provides insights into morphological evolution and visceral regeneration.</title>
        <authorList>
            <person name="Zhang X."/>
            <person name="Sun L."/>
            <person name="Yuan J."/>
            <person name="Sun Y."/>
            <person name="Gao Y."/>
            <person name="Zhang L."/>
            <person name="Li S."/>
            <person name="Dai H."/>
            <person name="Hamel J.F."/>
            <person name="Liu C."/>
            <person name="Yu Y."/>
            <person name="Liu S."/>
            <person name="Lin W."/>
            <person name="Guo K."/>
            <person name="Jin S."/>
            <person name="Xu P."/>
            <person name="Storey K.B."/>
            <person name="Huan P."/>
            <person name="Zhang T."/>
            <person name="Zhou Y."/>
            <person name="Zhang J."/>
            <person name="Lin C."/>
            <person name="Li X."/>
            <person name="Xing L."/>
            <person name="Huo D."/>
            <person name="Sun M."/>
            <person name="Wang L."/>
            <person name="Mercier A."/>
            <person name="Li F."/>
            <person name="Yang H."/>
            <person name="Xiang J."/>
        </authorList>
    </citation>
    <scope>NUCLEOTIDE SEQUENCE [LARGE SCALE GENOMIC DNA]</scope>
    <source>
        <strain evidence="4">Shaxun</strain>
        <tissue evidence="4">Muscle</tissue>
    </source>
</reference>
<dbReference type="PROSITE" id="PS50404">
    <property type="entry name" value="GST_NTER"/>
    <property type="match status" value="1"/>
</dbReference>
<dbReference type="InterPro" id="IPR004045">
    <property type="entry name" value="Glutathione_S-Trfase_N"/>
</dbReference>
<dbReference type="Gene3D" id="1.20.1050.10">
    <property type="match status" value="1"/>
</dbReference>
<dbReference type="InterPro" id="IPR036249">
    <property type="entry name" value="Thioredoxin-like_sf"/>
</dbReference>
<dbReference type="Proteomes" id="UP000230750">
    <property type="component" value="Unassembled WGS sequence"/>
</dbReference>
<comment type="catalytic activity">
    <reaction evidence="2">
        <text>methylarsonate + 2 glutathione + H(+) = methylarsonous acid + glutathione disulfide + H2O</text>
        <dbReference type="Rhea" id="RHEA:15969"/>
        <dbReference type="ChEBI" id="CHEBI:15377"/>
        <dbReference type="ChEBI" id="CHEBI:15378"/>
        <dbReference type="ChEBI" id="CHEBI:17826"/>
        <dbReference type="ChEBI" id="CHEBI:33409"/>
        <dbReference type="ChEBI" id="CHEBI:57925"/>
        <dbReference type="ChEBI" id="CHEBI:58297"/>
        <dbReference type="EC" id="1.20.4.2"/>
    </reaction>
</comment>
<evidence type="ECO:0000313" key="5">
    <source>
        <dbReference type="Proteomes" id="UP000230750"/>
    </source>
</evidence>
<dbReference type="EMBL" id="MRZV01000341">
    <property type="protein sequence ID" value="PIK52156.1"/>
    <property type="molecule type" value="Genomic_DNA"/>
</dbReference>
<dbReference type="GO" id="GO:0045174">
    <property type="term" value="F:glutathione dehydrogenase (ascorbate) activity"/>
    <property type="evidence" value="ECO:0007669"/>
    <property type="project" value="UniProtKB-UniRule"/>
</dbReference>
<dbReference type="SFLD" id="SFLDS00019">
    <property type="entry name" value="Glutathione_Transferase_(cytos"/>
    <property type="match status" value="1"/>
</dbReference>
<protein>
    <recommendedName>
        <fullName evidence="2">Glutathione S-transferase omega</fullName>
        <shortName evidence="2">GSTO</shortName>
        <ecNumber evidence="2">1.20.4.2</ecNumber>
        <ecNumber evidence="2">1.8.5.1</ecNumber>
        <ecNumber evidence="2">2.5.1.18</ecNumber>
    </recommendedName>
    <alternativeName>
        <fullName evidence="2">Glutathione-dependent dehydroascorbate reductase</fullName>
    </alternativeName>
    <alternativeName>
        <fullName evidence="2">Monomethylarsonic acid reductase</fullName>
    </alternativeName>
</protein>
<feature type="domain" description="GST N-terminal" evidence="3">
    <location>
        <begin position="20"/>
        <end position="98"/>
    </location>
</feature>
<comment type="catalytic activity">
    <reaction evidence="2">
        <text>RX + glutathione = an S-substituted glutathione + a halide anion + H(+)</text>
        <dbReference type="Rhea" id="RHEA:16437"/>
        <dbReference type="ChEBI" id="CHEBI:15378"/>
        <dbReference type="ChEBI" id="CHEBI:16042"/>
        <dbReference type="ChEBI" id="CHEBI:17792"/>
        <dbReference type="ChEBI" id="CHEBI:57925"/>
        <dbReference type="ChEBI" id="CHEBI:90779"/>
        <dbReference type="EC" id="2.5.1.18"/>
    </reaction>
</comment>
<name>A0A2G8KVW8_STIJA</name>
<dbReference type="FunFam" id="3.40.30.10:FF:000123">
    <property type="entry name" value="Glutathione transferase o1"/>
    <property type="match status" value="1"/>
</dbReference>
<comment type="catalytic activity">
    <reaction evidence="2">
        <text>L-dehydroascorbate + 2 glutathione = glutathione disulfide + L-ascorbate</text>
        <dbReference type="Rhea" id="RHEA:24424"/>
        <dbReference type="ChEBI" id="CHEBI:38290"/>
        <dbReference type="ChEBI" id="CHEBI:57925"/>
        <dbReference type="ChEBI" id="CHEBI:58297"/>
        <dbReference type="ChEBI" id="CHEBI:58539"/>
        <dbReference type="EC" id="1.8.5.1"/>
    </reaction>
</comment>
<dbReference type="EC" id="1.20.4.2" evidence="2"/>
<proteinExistence type="inferred from homology"/>
<dbReference type="Gene3D" id="3.40.30.10">
    <property type="entry name" value="Glutaredoxin"/>
    <property type="match status" value="1"/>
</dbReference>
<dbReference type="GO" id="GO:0006749">
    <property type="term" value="P:glutathione metabolic process"/>
    <property type="evidence" value="ECO:0007669"/>
    <property type="project" value="UniProtKB-UniRule"/>
</dbReference>
<dbReference type="SFLD" id="SFLDG00358">
    <property type="entry name" value="Main_(cytGST)"/>
    <property type="match status" value="1"/>
</dbReference>
<comment type="similarity">
    <text evidence="1 2">Belongs to the GST superfamily. Omega family.</text>
</comment>
<dbReference type="InterPro" id="IPR050983">
    <property type="entry name" value="GST_Omega/HSP26"/>
</dbReference>
<comment type="function">
    <text evidence="2">Exhibits glutathione-dependent thiol transferase activity. Has high dehydroascorbate reductase activity and may contribute to the recycling of ascorbic acid. Participates in the biotransformation of inorganic arsenic and reduces monomethylarsonic acid (MMA).</text>
</comment>
<comment type="caution">
    <text evidence="4">The sequence shown here is derived from an EMBL/GenBank/DDBJ whole genome shotgun (WGS) entry which is preliminary data.</text>
</comment>
<dbReference type="GO" id="GO:0005737">
    <property type="term" value="C:cytoplasm"/>
    <property type="evidence" value="ECO:0007669"/>
    <property type="project" value="InterPro"/>
</dbReference>
<evidence type="ECO:0000256" key="2">
    <source>
        <dbReference type="RuleBase" id="RU368071"/>
    </source>
</evidence>
<dbReference type="PANTHER" id="PTHR43968">
    <property type="match status" value="1"/>
</dbReference>
<dbReference type="InterPro" id="IPR040079">
    <property type="entry name" value="Glutathione_S-Trfase"/>
</dbReference>
<dbReference type="Pfam" id="PF13409">
    <property type="entry name" value="GST_N_2"/>
    <property type="match status" value="1"/>
</dbReference>
<dbReference type="SUPFAM" id="SSF47616">
    <property type="entry name" value="GST C-terminal domain-like"/>
    <property type="match status" value="1"/>
</dbReference>
<dbReference type="STRING" id="307972.A0A2G8KVW8"/>
<gene>
    <name evidence="4" type="ORF">BSL78_10935</name>
</gene>
<dbReference type="EC" id="1.8.5.1" evidence="2"/>
<keyword evidence="2 4" id="KW-0808">Transferase</keyword>
<sequence>MAPGPKHLTTGDALPPLQPGILRVYSMKFCPFADRARLMLHAKGIEHEVVNVNTWKKPEWFVEKNPKQLVPVLEKDGKIVYESIITAQYLEDIYPDKNPLIPKDPYQRARDAIILDHCGGKFLRSMVPKVDKIRRKSKTSGIAAASQRRLEEERDGFLFRYHTEQKFQQLILEDQISVGQLKSALVVSSVWDWFQIQIQIVTEYCAPEYRSKPGFLDYMLWPVFARLRASGSLGVGEGVPVSMETLHAWYNGMLNDPSVKSILHPDSAYQEFSKHYRTENTLFDEIETHN</sequence>
<dbReference type="GO" id="GO:0050610">
    <property type="term" value="F:methylarsonate reductase activity"/>
    <property type="evidence" value="ECO:0007669"/>
    <property type="project" value="UniProtKB-UniRule"/>
</dbReference>
<evidence type="ECO:0000256" key="1">
    <source>
        <dbReference type="ARBA" id="ARBA00011067"/>
    </source>
</evidence>
<evidence type="ECO:0000259" key="3">
    <source>
        <dbReference type="PROSITE" id="PS50404"/>
    </source>
</evidence>
<dbReference type="OrthoDB" id="4951845at2759"/>
<accession>A0A2G8KVW8</accession>
<dbReference type="SUPFAM" id="SSF52833">
    <property type="entry name" value="Thioredoxin-like"/>
    <property type="match status" value="1"/>
</dbReference>
<dbReference type="AlphaFoldDB" id="A0A2G8KVW8"/>
<dbReference type="InterPro" id="IPR005442">
    <property type="entry name" value="GST_omega"/>
</dbReference>
<dbReference type="PANTHER" id="PTHR43968:SF6">
    <property type="entry name" value="GLUTATHIONE S-TRANSFERASE OMEGA"/>
    <property type="match status" value="1"/>
</dbReference>
<keyword evidence="5" id="KW-1185">Reference proteome</keyword>
<dbReference type="GO" id="GO:0004364">
    <property type="term" value="F:glutathione transferase activity"/>
    <property type="evidence" value="ECO:0007669"/>
    <property type="project" value="UniProtKB-UniRule"/>
</dbReference>